<dbReference type="PANTHER" id="PTHR32114">
    <property type="entry name" value="ABC TRANSPORTER ABCH.3"/>
    <property type="match status" value="1"/>
</dbReference>
<dbReference type="PANTHER" id="PTHR32114:SF2">
    <property type="entry name" value="ABC TRANSPORTER ABCH.3"/>
    <property type="match status" value="1"/>
</dbReference>
<organism evidence="2">
    <name type="scientific">marine sediment metagenome</name>
    <dbReference type="NCBI Taxonomy" id="412755"/>
    <lineage>
        <taxon>unclassified sequences</taxon>
        <taxon>metagenomes</taxon>
        <taxon>ecological metagenomes</taxon>
    </lineage>
</organism>
<dbReference type="AlphaFoldDB" id="A0A0F8XL86"/>
<comment type="caution">
    <text evidence="2">The sequence shown here is derived from an EMBL/GenBank/DDBJ whole genome shotgun (WGS) entry which is preliminary data.</text>
</comment>
<evidence type="ECO:0000256" key="1">
    <source>
        <dbReference type="SAM" id="Coils"/>
    </source>
</evidence>
<name>A0A0F8XL86_9ZZZZ</name>
<dbReference type="InterPro" id="IPR027417">
    <property type="entry name" value="P-loop_NTPase"/>
</dbReference>
<reference evidence="2" key="1">
    <citation type="journal article" date="2015" name="Nature">
        <title>Complex archaea that bridge the gap between prokaryotes and eukaryotes.</title>
        <authorList>
            <person name="Spang A."/>
            <person name="Saw J.H."/>
            <person name="Jorgensen S.L."/>
            <person name="Zaremba-Niedzwiedzka K."/>
            <person name="Martijn J."/>
            <person name="Lind A.E."/>
            <person name="van Eijk R."/>
            <person name="Schleper C."/>
            <person name="Guy L."/>
            <person name="Ettema T.J."/>
        </authorList>
    </citation>
    <scope>NUCLEOTIDE SEQUENCE</scope>
</reference>
<sequence>ELSNLAKKIITLKADIEKTKSELEQVLSFIKRKTKETNKQKQEKDPFVRMLDDAKRELGQIRKELAVYKRRLFYVEKEIEYSKFWTSGFREIRLFLISEFLTQFEIEANNCLRRLGMNDWTLSFEVESETKSKTIKKGFSIFVTSPYNSVPVSFDSWSGGETQRLILSGSIGLSNMILGRYGVSSNIEVWDEPSSWLSEEGIYDLLDTLKVHSRQEGKQVWVVDQRFLEYGDFDGMVTVVKEETGSYFEWDE</sequence>
<proteinExistence type="predicted"/>
<dbReference type="EMBL" id="LAZR01058515">
    <property type="protein sequence ID" value="KKK69723.1"/>
    <property type="molecule type" value="Genomic_DNA"/>
</dbReference>
<feature type="non-terminal residue" evidence="2">
    <location>
        <position position="1"/>
    </location>
</feature>
<keyword evidence="1" id="KW-0175">Coiled coil</keyword>
<evidence type="ECO:0008006" key="3">
    <source>
        <dbReference type="Google" id="ProtNLM"/>
    </source>
</evidence>
<accession>A0A0F8XL86</accession>
<gene>
    <name evidence="2" type="ORF">LCGC14_2931160</name>
</gene>
<feature type="coiled-coil region" evidence="1">
    <location>
        <begin position="2"/>
        <end position="71"/>
    </location>
</feature>
<evidence type="ECO:0000313" key="2">
    <source>
        <dbReference type="EMBL" id="KKK69723.1"/>
    </source>
</evidence>
<dbReference type="Gene3D" id="3.40.50.300">
    <property type="entry name" value="P-loop containing nucleotide triphosphate hydrolases"/>
    <property type="match status" value="1"/>
</dbReference>
<protein>
    <recommendedName>
        <fullName evidence="3">RecF/RecN/SMC N-terminal domain-containing protein</fullName>
    </recommendedName>
</protein>
<dbReference type="SUPFAM" id="SSF52540">
    <property type="entry name" value="P-loop containing nucleoside triphosphate hydrolases"/>
    <property type="match status" value="1"/>
</dbReference>